<dbReference type="PROSITE" id="PS50005">
    <property type="entry name" value="TPR"/>
    <property type="match status" value="1"/>
</dbReference>
<keyword evidence="1" id="KW-0802">TPR repeat</keyword>
<dbReference type="EMBL" id="QLMA01000006">
    <property type="protein sequence ID" value="RAJ79357.1"/>
    <property type="molecule type" value="Genomic_DNA"/>
</dbReference>
<dbReference type="PANTHER" id="PTHR10098">
    <property type="entry name" value="RAPSYN-RELATED"/>
    <property type="match status" value="1"/>
</dbReference>
<dbReference type="InterPro" id="IPR019734">
    <property type="entry name" value="TPR_rpt"/>
</dbReference>
<evidence type="ECO:0000256" key="1">
    <source>
        <dbReference type="PROSITE-ProRule" id="PRU00339"/>
    </source>
</evidence>
<protein>
    <submittedName>
        <fullName evidence="4">Tetratricopeptide repeat protein</fullName>
    </submittedName>
</protein>
<sequence length="588" mass="67921">MIIFRETRIDPHNFVYPVAAYLIFHRKIPYISSMKLLSFLFAVCLYANDTTAQLNVDSLNQSLSNKKMTSVERINALNTLAAYYNKDSTNLALVMANEAYLLALKENNKKLQAASLLNLSEGYLYNDQYDQALNYGYNALDICQALKNDSATARALTNLGWIFYDTENSYFSLQYHMQAHEIYKKLGNPRRVALSMNALGLVYLLKDEFETARKYFDSTITIAHQCHSEPMVASALGNRGICENEFGKYQEALADFEKALTILGTTDVLAHAEVLNQMAFSRIKLKEYPLAEKLLTDARALIHQSNSNTRKEKLLDNLTNSALLYQELGEYKKAFTALQDYTEVRNQILSKSKSEAISALKIQREAKENERLIITLEAQKELRAFQRNALAAGVLLLIIIGILYISKMNQKRKKEKELEEMRQALIKRELEAAIHEKESLNNKLEFRDNDLKNYALFISQRNDMIRNFIDELTVIDIHGDAKNENITRFNRLIHKFQHDLDSNKDTQDFNLSVNEIHKDFFFNLLQKFPDLTENERRLCAQIRLNLSIKDIASLNNISVKSVEMARYRLRKAFNLEHKENLSDFLKQF</sequence>
<evidence type="ECO:0000256" key="2">
    <source>
        <dbReference type="SAM" id="Coils"/>
    </source>
</evidence>
<keyword evidence="3" id="KW-1133">Transmembrane helix</keyword>
<comment type="caution">
    <text evidence="4">The sequence shown here is derived from an EMBL/GenBank/DDBJ whole genome shotgun (WGS) entry which is preliminary data.</text>
</comment>
<dbReference type="GO" id="GO:0003677">
    <property type="term" value="F:DNA binding"/>
    <property type="evidence" value="ECO:0007669"/>
    <property type="project" value="InterPro"/>
</dbReference>
<dbReference type="Pfam" id="PF13424">
    <property type="entry name" value="TPR_12"/>
    <property type="match status" value="2"/>
</dbReference>
<evidence type="ECO:0000313" key="4">
    <source>
        <dbReference type="EMBL" id="RAJ79357.1"/>
    </source>
</evidence>
<feature type="coiled-coil region" evidence="2">
    <location>
        <begin position="404"/>
        <end position="447"/>
    </location>
</feature>
<keyword evidence="3" id="KW-0812">Transmembrane</keyword>
<dbReference type="Proteomes" id="UP000249819">
    <property type="component" value="Unassembled WGS sequence"/>
</dbReference>
<feature type="transmembrane region" description="Helical" evidence="3">
    <location>
        <begin position="389"/>
        <end position="406"/>
    </location>
</feature>
<dbReference type="SUPFAM" id="SSF48452">
    <property type="entry name" value="TPR-like"/>
    <property type="match status" value="1"/>
</dbReference>
<gene>
    <name evidence="4" type="ORF">CLV59_106418</name>
</gene>
<keyword evidence="3" id="KW-0472">Membrane</keyword>
<proteinExistence type="predicted"/>
<dbReference type="InterPro" id="IPR011990">
    <property type="entry name" value="TPR-like_helical_dom_sf"/>
</dbReference>
<dbReference type="AlphaFoldDB" id="A0A327VTH8"/>
<dbReference type="Gene3D" id="1.25.40.10">
    <property type="entry name" value="Tetratricopeptide repeat domain"/>
    <property type="match status" value="2"/>
</dbReference>
<keyword evidence="2" id="KW-0175">Coiled coil</keyword>
<feature type="repeat" description="TPR" evidence="1">
    <location>
        <begin position="233"/>
        <end position="266"/>
    </location>
</feature>
<dbReference type="SUPFAM" id="SSF46894">
    <property type="entry name" value="C-terminal effector domain of the bipartite response regulators"/>
    <property type="match status" value="1"/>
</dbReference>
<dbReference type="InterPro" id="IPR016032">
    <property type="entry name" value="Sig_transdc_resp-reg_C-effctor"/>
</dbReference>
<dbReference type="SMART" id="SM00028">
    <property type="entry name" value="TPR"/>
    <property type="match status" value="5"/>
</dbReference>
<reference evidence="4 5" key="1">
    <citation type="submission" date="2018-06" db="EMBL/GenBank/DDBJ databases">
        <title>Genomic Encyclopedia of Archaeal and Bacterial Type Strains, Phase II (KMG-II): from individual species to whole genera.</title>
        <authorList>
            <person name="Goeker M."/>
        </authorList>
    </citation>
    <scope>NUCLEOTIDE SEQUENCE [LARGE SCALE GENOMIC DNA]</scope>
    <source>
        <strain evidence="4 5">DSM 29821</strain>
    </source>
</reference>
<accession>A0A327VTH8</accession>
<evidence type="ECO:0000256" key="3">
    <source>
        <dbReference type="SAM" id="Phobius"/>
    </source>
</evidence>
<keyword evidence="5" id="KW-1185">Reference proteome</keyword>
<evidence type="ECO:0000313" key="5">
    <source>
        <dbReference type="Proteomes" id="UP000249819"/>
    </source>
</evidence>
<organism evidence="4 5">
    <name type="scientific">Chitinophaga dinghuensis</name>
    <dbReference type="NCBI Taxonomy" id="1539050"/>
    <lineage>
        <taxon>Bacteria</taxon>
        <taxon>Pseudomonadati</taxon>
        <taxon>Bacteroidota</taxon>
        <taxon>Chitinophagia</taxon>
        <taxon>Chitinophagales</taxon>
        <taxon>Chitinophagaceae</taxon>
        <taxon>Chitinophaga</taxon>
    </lineage>
</organism>
<name>A0A327VTH8_9BACT</name>
<dbReference type="GO" id="GO:0006355">
    <property type="term" value="P:regulation of DNA-templated transcription"/>
    <property type="evidence" value="ECO:0007669"/>
    <property type="project" value="InterPro"/>
</dbReference>